<dbReference type="EMBL" id="JAHSPG010000003">
    <property type="protein sequence ID" value="MBV4356836.1"/>
    <property type="molecule type" value="Genomic_DNA"/>
</dbReference>
<dbReference type="GO" id="GO:0017004">
    <property type="term" value="P:cytochrome complex assembly"/>
    <property type="evidence" value="ECO:0007669"/>
    <property type="project" value="UniProtKB-KW"/>
</dbReference>
<dbReference type="Pfam" id="PF08534">
    <property type="entry name" value="Redoxin"/>
    <property type="match status" value="1"/>
</dbReference>
<evidence type="ECO:0000313" key="6">
    <source>
        <dbReference type="EMBL" id="MBV4356836.1"/>
    </source>
</evidence>
<protein>
    <submittedName>
        <fullName evidence="6">TlpA family protein disulfide reductase</fullName>
    </submittedName>
</protein>
<comment type="caution">
    <text evidence="6">The sequence shown here is derived from an EMBL/GenBank/DDBJ whole genome shotgun (WGS) entry which is preliminary data.</text>
</comment>
<proteinExistence type="predicted"/>
<keyword evidence="4" id="KW-0732">Signal</keyword>
<dbReference type="InterPro" id="IPR013740">
    <property type="entry name" value="Redoxin"/>
</dbReference>
<name>A0A9E2W7K5_9BACT</name>
<evidence type="ECO:0000256" key="4">
    <source>
        <dbReference type="SAM" id="SignalP"/>
    </source>
</evidence>
<evidence type="ECO:0000256" key="3">
    <source>
        <dbReference type="ARBA" id="ARBA00023284"/>
    </source>
</evidence>
<gene>
    <name evidence="6" type="ORF">KTO63_06765</name>
</gene>
<dbReference type="Proteomes" id="UP000812270">
    <property type="component" value="Unassembled WGS sequence"/>
</dbReference>
<dbReference type="RefSeq" id="WP_217790474.1">
    <property type="nucleotide sequence ID" value="NZ_JAHSPG010000003.1"/>
</dbReference>
<feature type="signal peptide" evidence="4">
    <location>
        <begin position="1"/>
        <end position="19"/>
    </location>
</feature>
<dbReference type="GO" id="GO:0016491">
    <property type="term" value="F:oxidoreductase activity"/>
    <property type="evidence" value="ECO:0007669"/>
    <property type="project" value="InterPro"/>
</dbReference>
<accession>A0A9E2W7K5</accession>
<dbReference type="CDD" id="cd02966">
    <property type="entry name" value="TlpA_like_family"/>
    <property type="match status" value="1"/>
</dbReference>
<dbReference type="PANTHER" id="PTHR42852">
    <property type="entry name" value="THIOL:DISULFIDE INTERCHANGE PROTEIN DSBE"/>
    <property type="match status" value="1"/>
</dbReference>
<keyword evidence="2" id="KW-1015">Disulfide bond</keyword>
<feature type="domain" description="Thioredoxin" evidence="5">
    <location>
        <begin position="347"/>
        <end position="487"/>
    </location>
</feature>
<evidence type="ECO:0000313" key="7">
    <source>
        <dbReference type="Proteomes" id="UP000812270"/>
    </source>
</evidence>
<feature type="chain" id="PRO_5038364545" evidence="4">
    <location>
        <begin position="20"/>
        <end position="488"/>
    </location>
</feature>
<dbReference type="AlphaFoldDB" id="A0A9E2W7K5"/>
<dbReference type="PROSITE" id="PS51352">
    <property type="entry name" value="THIOREDOXIN_2"/>
    <property type="match status" value="1"/>
</dbReference>
<evidence type="ECO:0000256" key="1">
    <source>
        <dbReference type="ARBA" id="ARBA00022748"/>
    </source>
</evidence>
<keyword evidence="3" id="KW-0676">Redox-active center</keyword>
<dbReference type="InterPro" id="IPR050553">
    <property type="entry name" value="Thioredoxin_ResA/DsbE_sf"/>
</dbReference>
<dbReference type="InterPro" id="IPR013766">
    <property type="entry name" value="Thioredoxin_domain"/>
</dbReference>
<sequence length="488" mass="55995">MKRSLICLGFTILHLALFAQKKPVATPFILQGKLTNYPEKFFFLQTYNAKRERRVDTIHVKADGSFYFTDSSNINAQKAMIGFGSMFHSDIFVAPGYNLILTSDSKEFSALSFTQNKKLTGKGSESNSFLFKRDAIMASNKMPQEWYEMNEKDFITFLKKSNKLNDSLFRVVFGHHAANDNYFAFFKQMTTLDNTFQNFYYVVVHSLIDTSFSAAQMRSFVTDNVDKTILNDLYNEKYLVSEWYRTAMSDYVSYLQKLECKEAPASCEGKNYNVQLLDEIAKHYKGKVKQIALFRFMNNNLTYCRSFAELNTYKKEFPQFVSMLEDKTNQQKIDTLFAKMENTLLKTQVGQLAPAFVAEDSTGRQYSIENYKGKVVYLDLWASWCGPCRHETPYLKKLVEKFNGDASIAFVSVAVLDKKDKWKEALADDTPQWLQLFDTNGSVQSAYVANSIPKFILINKEGKIVSFDAPVPSSGEEIEKLLRAEIAK</sequence>
<reference evidence="6" key="1">
    <citation type="submission" date="2021-06" db="EMBL/GenBank/DDBJ databases">
        <authorList>
            <person name="Huq M.A."/>
        </authorList>
    </citation>
    <scope>NUCLEOTIDE SEQUENCE</scope>
    <source>
        <strain evidence="6">MAH-26</strain>
    </source>
</reference>
<evidence type="ECO:0000256" key="2">
    <source>
        <dbReference type="ARBA" id="ARBA00023157"/>
    </source>
</evidence>
<dbReference type="PANTHER" id="PTHR42852:SF6">
    <property type="entry name" value="THIOL:DISULFIDE INTERCHANGE PROTEIN DSBE"/>
    <property type="match status" value="1"/>
</dbReference>
<evidence type="ECO:0000259" key="5">
    <source>
        <dbReference type="PROSITE" id="PS51352"/>
    </source>
</evidence>
<keyword evidence="1" id="KW-0201">Cytochrome c-type biogenesis</keyword>
<organism evidence="6 7">
    <name type="scientific">Pinibacter aurantiacus</name>
    <dbReference type="NCBI Taxonomy" id="2851599"/>
    <lineage>
        <taxon>Bacteria</taxon>
        <taxon>Pseudomonadati</taxon>
        <taxon>Bacteroidota</taxon>
        <taxon>Chitinophagia</taxon>
        <taxon>Chitinophagales</taxon>
        <taxon>Chitinophagaceae</taxon>
        <taxon>Pinibacter</taxon>
    </lineage>
</organism>
<keyword evidence="7" id="KW-1185">Reference proteome</keyword>